<dbReference type="eggNOG" id="KOG1267">
    <property type="taxonomic scope" value="Eukaryota"/>
</dbReference>
<proteinExistence type="inferred from homology"/>
<name>A0A1U8QCW5_NELNU</name>
<protein>
    <submittedName>
        <fullName evidence="5">Transcription termination factor MTERF15, mitochondrial-like</fullName>
    </submittedName>
</protein>
<dbReference type="RefSeq" id="XP_019056145.1">
    <property type="nucleotide sequence ID" value="XM_019200600.1"/>
</dbReference>
<reference evidence="5" key="1">
    <citation type="submission" date="2025-08" db="UniProtKB">
        <authorList>
            <consortium name="RefSeq"/>
        </authorList>
    </citation>
    <scope>IDENTIFICATION</scope>
</reference>
<keyword evidence="2" id="KW-0806">Transcription termination</keyword>
<dbReference type="Gene3D" id="1.25.70.10">
    <property type="entry name" value="Transcription termination factor 3, mitochondrial"/>
    <property type="match status" value="1"/>
</dbReference>
<gene>
    <name evidence="5" type="primary">LOC104585951</name>
</gene>
<keyword evidence="2" id="KW-0804">Transcription</keyword>
<dbReference type="GO" id="GO:0009658">
    <property type="term" value="P:chloroplast organization"/>
    <property type="evidence" value="ECO:0000318"/>
    <property type="project" value="GO_Central"/>
</dbReference>
<keyword evidence="4" id="KW-1185">Reference proteome</keyword>
<accession>A0A1U8QCW5</accession>
<dbReference type="GO" id="GO:0009507">
    <property type="term" value="C:chloroplast"/>
    <property type="evidence" value="ECO:0000318"/>
    <property type="project" value="GO_Central"/>
</dbReference>
<dbReference type="OrthoDB" id="637682at2759"/>
<dbReference type="KEGG" id="nnu:104585951"/>
<evidence type="ECO:0000256" key="3">
    <source>
        <dbReference type="ARBA" id="ARBA00022946"/>
    </source>
</evidence>
<dbReference type="GO" id="GO:0003676">
    <property type="term" value="F:nucleic acid binding"/>
    <property type="evidence" value="ECO:0007669"/>
    <property type="project" value="InterPro"/>
</dbReference>
<dbReference type="AlphaFoldDB" id="A0A1U8QCW5"/>
<dbReference type="PANTHER" id="PTHR13068:SF166">
    <property type="entry name" value="TRANSCRIPTION TERMINATION FACTOR MTERF15, MITOCHONDRIAL-LIKE"/>
    <property type="match status" value="1"/>
</dbReference>
<evidence type="ECO:0000256" key="1">
    <source>
        <dbReference type="ARBA" id="ARBA00007692"/>
    </source>
</evidence>
<dbReference type="InterPro" id="IPR003690">
    <property type="entry name" value="MTERF"/>
</dbReference>
<dbReference type="GO" id="GO:0006353">
    <property type="term" value="P:DNA-templated transcription termination"/>
    <property type="evidence" value="ECO:0007669"/>
    <property type="project" value="UniProtKB-KW"/>
</dbReference>
<organism evidence="4 5">
    <name type="scientific">Nelumbo nucifera</name>
    <name type="common">Sacred lotus</name>
    <dbReference type="NCBI Taxonomy" id="4432"/>
    <lineage>
        <taxon>Eukaryota</taxon>
        <taxon>Viridiplantae</taxon>
        <taxon>Streptophyta</taxon>
        <taxon>Embryophyta</taxon>
        <taxon>Tracheophyta</taxon>
        <taxon>Spermatophyta</taxon>
        <taxon>Magnoliopsida</taxon>
        <taxon>Proteales</taxon>
        <taxon>Nelumbonaceae</taxon>
        <taxon>Nelumbo</taxon>
    </lineage>
</organism>
<evidence type="ECO:0000313" key="4">
    <source>
        <dbReference type="Proteomes" id="UP000189703"/>
    </source>
</evidence>
<dbReference type="Proteomes" id="UP000189703">
    <property type="component" value="Unplaced"/>
</dbReference>
<dbReference type="FunFam" id="1.25.70.10:FF:000001">
    <property type="entry name" value="Mitochondrial transcription termination factor-like"/>
    <property type="match status" value="1"/>
</dbReference>
<dbReference type="Pfam" id="PF02536">
    <property type="entry name" value="mTERF"/>
    <property type="match status" value="1"/>
</dbReference>
<dbReference type="PANTHER" id="PTHR13068">
    <property type="entry name" value="CGI-12 PROTEIN-RELATED"/>
    <property type="match status" value="1"/>
</dbReference>
<sequence>MFLLLCARKLRHVRSAGDLSTNHLHLGFLQNASLKRISTSTDAHSFTVSYLINSCGFSKEAAVSASKLVHFETVEKPDSVLSFLRDYGFTNSQISKLIRNRPTLLVIDPEKILKPKFAFFYSVGFSRPDLQKILCRHSGILAYSLKNQIIPSFEYLKSIVHTSNNVITVLKRLRWAFESSQQKRMDDNITILRDLGVPERFISSTVRTHPQSFLRPLDLFKKNVKEIKDLGIDPSKLAFARAVSVMIRIGKSTRERKLDIYKRYGCSDDEITSMIKKHPYCLALSEKKIIRAIDFLINKMGLEPSFIAKNPILLHFSLEKRMIPWYSIIQVLLSKGLVNKDISVVQALLLSKSRFMNKFVIRYQKEIPQLLKIFEGEMDCLELIKGSMEMDS</sequence>
<dbReference type="SMART" id="SM00733">
    <property type="entry name" value="Mterf"/>
    <property type="match status" value="6"/>
</dbReference>
<keyword evidence="2" id="KW-0805">Transcription regulation</keyword>
<evidence type="ECO:0000256" key="2">
    <source>
        <dbReference type="ARBA" id="ARBA00022472"/>
    </source>
</evidence>
<keyword evidence="3" id="KW-0809">Transit peptide</keyword>
<evidence type="ECO:0000313" key="5">
    <source>
        <dbReference type="RefSeq" id="XP_019056145.1"/>
    </source>
</evidence>
<dbReference type="OMA" id="YPSCIEV"/>
<comment type="similarity">
    <text evidence="1">Belongs to the mTERF family.</text>
</comment>
<dbReference type="InterPro" id="IPR038538">
    <property type="entry name" value="MTERF_sf"/>
</dbReference>
<dbReference type="FunCoup" id="A0A1U8QCW5">
    <property type="interactions" value="157"/>
</dbReference>
<dbReference type="GeneID" id="104585951"/>